<evidence type="ECO:0000256" key="5">
    <source>
        <dbReference type="ARBA" id="ARBA00022989"/>
    </source>
</evidence>
<feature type="transmembrane region" description="Helical" evidence="7">
    <location>
        <begin position="251"/>
        <end position="271"/>
    </location>
</feature>
<keyword evidence="10" id="KW-1185">Reference proteome</keyword>
<dbReference type="GO" id="GO:0005886">
    <property type="term" value="C:plasma membrane"/>
    <property type="evidence" value="ECO:0007669"/>
    <property type="project" value="UniProtKB-SubCell"/>
</dbReference>
<dbReference type="InterPro" id="IPR020846">
    <property type="entry name" value="MFS_dom"/>
</dbReference>
<dbReference type="EMBL" id="BOMM01000017">
    <property type="protein sequence ID" value="GIE10705.1"/>
    <property type="molecule type" value="Genomic_DNA"/>
</dbReference>
<name>A0A919IXJ9_9ACTN</name>
<evidence type="ECO:0000313" key="10">
    <source>
        <dbReference type="Proteomes" id="UP000598174"/>
    </source>
</evidence>
<comment type="caution">
    <text evidence="9">The sequence shown here is derived from an EMBL/GenBank/DDBJ whole genome shotgun (WGS) entry which is preliminary data.</text>
</comment>
<dbReference type="Gene3D" id="1.20.1250.20">
    <property type="entry name" value="MFS general substrate transporter like domains"/>
    <property type="match status" value="1"/>
</dbReference>
<evidence type="ECO:0000256" key="1">
    <source>
        <dbReference type="ARBA" id="ARBA00004651"/>
    </source>
</evidence>
<evidence type="ECO:0000313" key="9">
    <source>
        <dbReference type="EMBL" id="GIE10705.1"/>
    </source>
</evidence>
<dbReference type="InterPro" id="IPR050171">
    <property type="entry name" value="MFS_Transporters"/>
</dbReference>
<protein>
    <submittedName>
        <fullName evidence="9">MFS transporter</fullName>
    </submittedName>
</protein>
<dbReference type="PROSITE" id="PS50850">
    <property type="entry name" value="MFS"/>
    <property type="match status" value="1"/>
</dbReference>
<dbReference type="Proteomes" id="UP000598174">
    <property type="component" value="Unassembled WGS sequence"/>
</dbReference>
<feature type="transmembrane region" description="Helical" evidence="7">
    <location>
        <begin position="216"/>
        <end position="239"/>
    </location>
</feature>
<sequence>MRRLIRQLAPPAGVVRVLALGNLIRTVGTGVVMSMSVLYFVGPVGLPVHTVGLGMSCAAVLAMMASVPAGHLADVLGARRAAQFFVIAQGLAVGTYLVVDSGAAFFAAAALTAVADAGSSAARGALVAASVPTAERVRARAYLRTATNLGVSLGAGAGALALAVDTRGGYLTALAFAGLCFLASAVTTTFVPAVATVRAAAGTRHSVLHVFTDRRFLAVAALNVVLATNAGLLTVALPLWISAHTEAPTALYPLLLLVNTVLVVLLQLRFARLANDARQGARALRWASTALAVCCLVFAAAGALPGRLAVLVLVIGTVVHVVGELLHSTGAWAVSYDLAPPHAQGQYQGLFGMTSQIAGALVPLGASLLIVDWGWPGWLVFALALLAAGLAMPLAVRIRPAPDRALPAVS</sequence>
<proteinExistence type="predicted"/>
<dbReference type="PANTHER" id="PTHR23517">
    <property type="entry name" value="RESISTANCE PROTEIN MDTM, PUTATIVE-RELATED-RELATED"/>
    <property type="match status" value="1"/>
</dbReference>
<reference evidence="9" key="1">
    <citation type="submission" date="2021-01" db="EMBL/GenBank/DDBJ databases">
        <title>Whole genome shotgun sequence of Actinoplanes ferrugineus NBRC 15555.</title>
        <authorList>
            <person name="Komaki H."/>
            <person name="Tamura T."/>
        </authorList>
    </citation>
    <scope>NUCLEOTIDE SEQUENCE</scope>
    <source>
        <strain evidence="9">NBRC 15555</strain>
    </source>
</reference>
<keyword evidence="4 7" id="KW-0812">Transmembrane</keyword>
<keyword evidence="5 7" id="KW-1133">Transmembrane helix</keyword>
<keyword evidence="2" id="KW-0813">Transport</keyword>
<dbReference type="Pfam" id="PF07690">
    <property type="entry name" value="MFS_1"/>
    <property type="match status" value="1"/>
</dbReference>
<feature type="transmembrane region" description="Helical" evidence="7">
    <location>
        <begin position="48"/>
        <end position="69"/>
    </location>
</feature>
<feature type="transmembrane region" description="Helical" evidence="7">
    <location>
        <begin position="81"/>
        <end position="99"/>
    </location>
</feature>
<feature type="transmembrane region" description="Helical" evidence="7">
    <location>
        <begin position="283"/>
        <end position="302"/>
    </location>
</feature>
<keyword evidence="3" id="KW-1003">Cell membrane</keyword>
<keyword evidence="6 7" id="KW-0472">Membrane</keyword>
<feature type="transmembrane region" description="Helical" evidence="7">
    <location>
        <begin position="308"/>
        <end position="326"/>
    </location>
</feature>
<evidence type="ECO:0000259" key="8">
    <source>
        <dbReference type="PROSITE" id="PS50850"/>
    </source>
</evidence>
<dbReference type="GO" id="GO:0022857">
    <property type="term" value="F:transmembrane transporter activity"/>
    <property type="evidence" value="ECO:0007669"/>
    <property type="project" value="InterPro"/>
</dbReference>
<feature type="transmembrane region" description="Helical" evidence="7">
    <location>
        <begin position="377"/>
        <end position="396"/>
    </location>
</feature>
<dbReference type="PANTHER" id="PTHR23517:SF2">
    <property type="entry name" value="MULTIDRUG RESISTANCE PROTEIN MDTH"/>
    <property type="match status" value="1"/>
</dbReference>
<feature type="transmembrane region" description="Helical" evidence="7">
    <location>
        <begin position="170"/>
        <end position="195"/>
    </location>
</feature>
<evidence type="ECO:0000256" key="7">
    <source>
        <dbReference type="SAM" id="Phobius"/>
    </source>
</evidence>
<evidence type="ECO:0000256" key="3">
    <source>
        <dbReference type="ARBA" id="ARBA00022475"/>
    </source>
</evidence>
<feature type="domain" description="Major facilitator superfamily (MFS) profile" evidence="8">
    <location>
        <begin position="14"/>
        <end position="399"/>
    </location>
</feature>
<evidence type="ECO:0000256" key="6">
    <source>
        <dbReference type="ARBA" id="ARBA00023136"/>
    </source>
</evidence>
<feature type="transmembrane region" description="Helical" evidence="7">
    <location>
        <begin position="20"/>
        <end position="42"/>
    </location>
</feature>
<comment type="subcellular location">
    <subcellularLocation>
        <location evidence="1">Cell membrane</location>
        <topology evidence="1">Multi-pass membrane protein</topology>
    </subcellularLocation>
</comment>
<dbReference type="SUPFAM" id="SSF103473">
    <property type="entry name" value="MFS general substrate transporter"/>
    <property type="match status" value="1"/>
</dbReference>
<gene>
    <name evidence="9" type="ORF">Afe05nite_25450</name>
</gene>
<dbReference type="InterPro" id="IPR036259">
    <property type="entry name" value="MFS_trans_sf"/>
</dbReference>
<evidence type="ECO:0000256" key="4">
    <source>
        <dbReference type="ARBA" id="ARBA00022692"/>
    </source>
</evidence>
<accession>A0A919IXJ9</accession>
<organism evidence="9 10">
    <name type="scientific">Paractinoplanes ferrugineus</name>
    <dbReference type="NCBI Taxonomy" id="113564"/>
    <lineage>
        <taxon>Bacteria</taxon>
        <taxon>Bacillati</taxon>
        <taxon>Actinomycetota</taxon>
        <taxon>Actinomycetes</taxon>
        <taxon>Micromonosporales</taxon>
        <taxon>Micromonosporaceae</taxon>
        <taxon>Paractinoplanes</taxon>
    </lineage>
</organism>
<feature type="transmembrane region" description="Helical" evidence="7">
    <location>
        <begin position="347"/>
        <end position="371"/>
    </location>
</feature>
<dbReference type="AlphaFoldDB" id="A0A919IXJ9"/>
<dbReference type="InterPro" id="IPR011701">
    <property type="entry name" value="MFS"/>
</dbReference>
<dbReference type="RefSeq" id="WP_203817264.1">
    <property type="nucleotide sequence ID" value="NZ_BAAABP010000071.1"/>
</dbReference>
<evidence type="ECO:0000256" key="2">
    <source>
        <dbReference type="ARBA" id="ARBA00022448"/>
    </source>
</evidence>